<name>A0A9J5X0N1_SOLCO</name>
<accession>A0A9J5X0N1</accession>
<reference evidence="1 2" key="1">
    <citation type="submission" date="2020-09" db="EMBL/GenBank/DDBJ databases">
        <title>De no assembly of potato wild relative species, Solanum commersonii.</title>
        <authorList>
            <person name="Cho K."/>
        </authorList>
    </citation>
    <scope>NUCLEOTIDE SEQUENCE [LARGE SCALE GENOMIC DNA]</scope>
    <source>
        <strain evidence="1">LZ3.2</strain>
        <tissue evidence="1">Leaf</tissue>
    </source>
</reference>
<dbReference type="EMBL" id="JACXVP010000010">
    <property type="protein sequence ID" value="KAG5581737.1"/>
    <property type="molecule type" value="Genomic_DNA"/>
</dbReference>
<dbReference type="OrthoDB" id="1305604at2759"/>
<proteinExistence type="predicted"/>
<dbReference type="AlphaFoldDB" id="A0A9J5X0N1"/>
<evidence type="ECO:0000313" key="1">
    <source>
        <dbReference type="EMBL" id="KAG5581737.1"/>
    </source>
</evidence>
<gene>
    <name evidence="1" type="ORF">H5410_052364</name>
</gene>
<sequence length="272" mass="31799">MEEEIAILVQHHGKWDIEHNFNNFIVDDVTLKVDSNLDTILDEITKIFGVYASTDTIEIKYFMKQNYTLVKIYNDRSLRWYLNLKRKSSFIDFPLCITLKEKNGDGILSNSNPINLSSNCTHDMQLVERVELTQTHISIDKNYSHDDLEIDEDGIIDNKVHTTEEFTKTLRKFKVKRLSTTRYYLVCVDDQFSWYLKSSSLNNSNIFKVRKFYNVHTCGNESRLFSQCHATSKFVGGLITSNVNEPKTIYTLADIRRDIRNQYGVDLNYMKA</sequence>
<organism evidence="1 2">
    <name type="scientific">Solanum commersonii</name>
    <name type="common">Commerson's wild potato</name>
    <name type="synonym">Commerson's nightshade</name>
    <dbReference type="NCBI Taxonomy" id="4109"/>
    <lineage>
        <taxon>Eukaryota</taxon>
        <taxon>Viridiplantae</taxon>
        <taxon>Streptophyta</taxon>
        <taxon>Embryophyta</taxon>
        <taxon>Tracheophyta</taxon>
        <taxon>Spermatophyta</taxon>
        <taxon>Magnoliopsida</taxon>
        <taxon>eudicotyledons</taxon>
        <taxon>Gunneridae</taxon>
        <taxon>Pentapetalae</taxon>
        <taxon>asterids</taxon>
        <taxon>lamiids</taxon>
        <taxon>Solanales</taxon>
        <taxon>Solanaceae</taxon>
        <taxon>Solanoideae</taxon>
        <taxon>Solaneae</taxon>
        <taxon>Solanum</taxon>
    </lineage>
</organism>
<evidence type="ECO:0000313" key="2">
    <source>
        <dbReference type="Proteomes" id="UP000824120"/>
    </source>
</evidence>
<comment type="caution">
    <text evidence="1">The sequence shown here is derived from an EMBL/GenBank/DDBJ whole genome shotgun (WGS) entry which is preliminary data.</text>
</comment>
<keyword evidence="2" id="KW-1185">Reference proteome</keyword>
<protein>
    <submittedName>
        <fullName evidence="1">Uncharacterized protein</fullName>
    </submittedName>
</protein>
<dbReference type="Proteomes" id="UP000824120">
    <property type="component" value="Chromosome 10"/>
</dbReference>